<dbReference type="Proteomes" id="UP000886595">
    <property type="component" value="Unassembled WGS sequence"/>
</dbReference>
<name>A0A8X7UKV0_BRACI</name>
<evidence type="ECO:0000313" key="1">
    <source>
        <dbReference type="EMBL" id="KAG2283605.1"/>
    </source>
</evidence>
<dbReference type="EMBL" id="JAAMPC010000011">
    <property type="protein sequence ID" value="KAG2283605.1"/>
    <property type="molecule type" value="Genomic_DNA"/>
</dbReference>
<protein>
    <submittedName>
        <fullName evidence="1">Uncharacterized protein</fullName>
    </submittedName>
</protein>
<sequence>MRIKEVSLSLGFCYARGDIVALIVVSSTRLTASLGICVLRALACGLPIRPFLKHGPRSLRCVRVNG</sequence>
<evidence type="ECO:0000313" key="2">
    <source>
        <dbReference type="Proteomes" id="UP000886595"/>
    </source>
</evidence>
<accession>A0A8X7UKV0</accession>
<keyword evidence="2" id="KW-1185">Reference proteome</keyword>
<reference evidence="1 2" key="1">
    <citation type="submission" date="2020-02" db="EMBL/GenBank/DDBJ databases">
        <authorList>
            <person name="Ma Q."/>
            <person name="Huang Y."/>
            <person name="Song X."/>
            <person name="Pei D."/>
        </authorList>
    </citation>
    <scope>NUCLEOTIDE SEQUENCE [LARGE SCALE GENOMIC DNA]</scope>
    <source>
        <strain evidence="1">Sxm20200214</strain>
        <tissue evidence="1">Leaf</tissue>
    </source>
</reference>
<dbReference type="AlphaFoldDB" id="A0A8X7UKV0"/>
<gene>
    <name evidence="1" type="ORF">Bca52824_054825</name>
</gene>
<dbReference type="OrthoDB" id="1721742at2759"/>
<organism evidence="1 2">
    <name type="scientific">Brassica carinata</name>
    <name type="common">Ethiopian mustard</name>
    <name type="synonym">Abyssinian cabbage</name>
    <dbReference type="NCBI Taxonomy" id="52824"/>
    <lineage>
        <taxon>Eukaryota</taxon>
        <taxon>Viridiplantae</taxon>
        <taxon>Streptophyta</taxon>
        <taxon>Embryophyta</taxon>
        <taxon>Tracheophyta</taxon>
        <taxon>Spermatophyta</taxon>
        <taxon>Magnoliopsida</taxon>
        <taxon>eudicotyledons</taxon>
        <taxon>Gunneridae</taxon>
        <taxon>Pentapetalae</taxon>
        <taxon>rosids</taxon>
        <taxon>malvids</taxon>
        <taxon>Brassicales</taxon>
        <taxon>Brassicaceae</taxon>
        <taxon>Brassiceae</taxon>
        <taxon>Brassica</taxon>
    </lineage>
</organism>
<comment type="caution">
    <text evidence="1">The sequence shown here is derived from an EMBL/GenBank/DDBJ whole genome shotgun (WGS) entry which is preliminary data.</text>
</comment>
<proteinExistence type="predicted"/>